<feature type="domain" description="RING-type" evidence="2">
    <location>
        <begin position="221"/>
        <end position="266"/>
    </location>
</feature>
<dbReference type="OrthoDB" id="14620at10239"/>
<sequence length="284" mass="33020">MSGIMMSQQIENLQHDQSIDVAMSPETASLSAAQSSSYRPQHYYNKNSNETINEVITNFVLADKYNNMHDDDQLPINAKLYFEIKFEAFKLLQSFYVQTFNCDMSTLLHYKEFDDQTALPTDECVHYVISQARDVVRVLKMMSVLPRFRYNMYIFLPYCRQLKLILACFVNDYCCKTVVRAQIDALNEIIDNATQLLRLVKTLNNRLKVMMVFAEPKLYECHICRETSMEQHFLKPNECCGFNICGLCYAQLWQHCKLYPVCPVCKTSFKTVSDSPLVETETVD</sequence>
<dbReference type="Proteomes" id="UP000203316">
    <property type="component" value="Segment"/>
</dbReference>
<keyword evidence="1" id="KW-0863">Zinc-finger</keyword>
<dbReference type="EMBL" id="EU309041">
    <property type="protein sequence ID" value="ABY65739.1"/>
    <property type="molecule type" value="Genomic_DNA"/>
</dbReference>
<proteinExistence type="predicted"/>
<evidence type="ECO:0000313" key="3">
    <source>
        <dbReference type="EMBL" id="ABY65739.1"/>
    </source>
</evidence>
<dbReference type="GeneID" id="5850428"/>
<keyword evidence="4" id="KW-1185">Reference proteome</keyword>
<evidence type="ECO:0000256" key="1">
    <source>
        <dbReference type="PROSITE-ProRule" id="PRU00175"/>
    </source>
</evidence>
<protein>
    <submittedName>
        <fullName evidence="3">Immediate early 0</fullName>
    </submittedName>
</protein>
<evidence type="ECO:0000313" key="4">
    <source>
        <dbReference type="Proteomes" id="UP000203316"/>
    </source>
</evidence>
<dbReference type="GO" id="GO:0008270">
    <property type="term" value="F:zinc ion binding"/>
    <property type="evidence" value="ECO:0007669"/>
    <property type="project" value="UniProtKB-KW"/>
</dbReference>
<reference evidence="3 4" key="1">
    <citation type="submission" date="2007-11" db="EMBL/GenBank/DDBJ databases">
        <title>Sequence and organization of Orgyia leucostigma nucleopolyhedrovirus genome.</title>
        <authorList>
            <person name="Eveleigh R.J.M."/>
            <person name="Lapointe R."/>
            <person name="Graham R.I."/>
            <person name="Lauzon H.A.M."/>
            <person name="Pavlik L."/>
            <person name="Arif B.M."/>
            <person name="Lucarotti C.J."/>
        </authorList>
    </citation>
    <scope>NUCLEOTIDE SEQUENCE [LARGE SCALE GENOMIC DNA]</scope>
    <source>
        <strain evidence="3">CFS-77</strain>
    </source>
</reference>
<keyword evidence="1" id="KW-0479">Metal-binding</keyword>
<dbReference type="Pfam" id="PF05290">
    <property type="entry name" value="Baculo_IE-1"/>
    <property type="match status" value="1"/>
</dbReference>
<dbReference type="KEGG" id="vg:5850428"/>
<evidence type="ECO:0000259" key="2">
    <source>
        <dbReference type="PROSITE" id="PS50089"/>
    </source>
</evidence>
<keyword evidence="1" id="KW-0862">Zinc</keyword>
<dbReference type="InterPro" id="IPR001841">
    <property type="entry name" value="Znf_RING"/>
</dbReference>
<dbReference type="SUPFAM" id="SSF57850">
    <property type="entry name" value="RING/U-box"/>
    <property type="match status" value="1"/>
</dbReference>
<accession>B0FDN1</accession>
<dbReference type="InterPro" id="IPR007954">
    <property type="entry name" value="Baculo_IE-1"/>
</dbReference>
<dbReference type="RefSeq" id="YP_001650923.1">
    <property type="nucleotide sequence ID" value="NC_010276.1"/>
</dbReference>
<organism evidence="3 4">
    <name type="scientific">Orgyia leucostigma nucleopolyhedrovirus</name>
    <dbReference type="NCBI Taxonomy" id="490711"/>
    <lineage>
        <taxon>Viruses</taxon>
        <taxon>Viruses incertae sedis</taxon>
        <taxon>Naldaviricetes</taxon>
        <taxon>Lefavirales</taxon>
        <taxon>Baculoviridae</taxon>
        <taxon>Alphabaculovirus</taxon>
        <taxon>Alphabaculovirus orleucostigmae</taxon>
    </lineage>
</organism>
<name>B0FDN1_9ABAC</name>
<gene>
    <name evidence="3" type="primary">ie-0</name>
</gene>
<dbReference type="PROSITE" id="PS50089">
    <property type="entry name" value="ZF_RING_2"/>
    <property type="match status" value="1"/>
</dbReference>